<geneLocation type="plasmid" evidence="1 2">
    <name>p_unnamed3</name>
</geneLocation>
<dbReference type="Proteomes" id="UP001061991">
    <property type="component" value="Plasmid p_unnamed3"/>
</dbReference>
<evidence type="ECO:0000313" key="1">
    <source>
        <dbReference type="EMBL" id="UXN57647.1"/>
    </source>
</evidence>
<keyword evidence="2" id="KW-1185">Reference proteome</keyword>
<keyword evidence="1" id="KW-0614">Plasmid</keyword>
<proteinExistence type="predicted"/>
<reference evidence="1" key="1">
    <citation type="submission" date="2022-09" db="EMBL/GenBank/DDBJ databases">
        <title>Interaction between co-microsymbionts with complementary sets of symbiotic genes in legume-rhizobium systems.</title>
        <authorList>
            <person name="Safronova V."/>
            <person name="Sazanova A."/>
            <person name="Afonin A."/>
            <person name="Chirak E."/>
        </authorList>
    </citation>
    <scope>NUCLEOTIDE SEQUENCE</scope>
    <source>
        <strain evidence="1">A18/3m</strain>
    </source>
</reference>
<accession>A0ACD4CVY2</accession>
<organism evidence="1 2">
    <name type="scientific">Phyllobacterium zundukense</name>
    <dbReference type="NCBI Taxonomy" id="1867719"/>
    <lineage>
        <taxon>Bacteria</taxon>
        <taxon>Pseudomonadati</taxon>
        <taxon>Pseudomonadota</taxon>
        <taxon>Alphaproteobacteria</taxon>
        <taxon>Hyphomicrobiales</taxon>
        <taxon>Phyllobacteriaceae</taxon>
        <taxon>Phyllobacterium</taxon>
    </lineage>
</organism>
<name>A0ACD4CVY2_9HYPH</name>
<protein>
    <submittedName>
        <fullName evidence="1">D-2-hydroxyacid dehydrogenase</fullName>
    </submittedName>
</protein>
<sequence length="338" mass="37688">MKDLTSAVEHRQEHRFARSRDPRSAAKILVYHPEPEDYVVGIRRALPDAEVVFGSDPDFLRQHIGDTEIILAPRFPVEALQDAQRLKWIQSTNSGVDFLVPVRERLKNTLVTNARGVHGEVMADYVLGTVTMLHWDFPDLLRQQAAQQWKPKFVDPLSGKTIGIVGLGAIGAEIARRAKSAGMTVLGMRRGSARLGEPVDQYYTREEFDEFLSRSDFVVLVVPATTETYKLVGAKELSAMKRSGYLINISRGSVVDELALIRAIGDGQIAGAALDVFEVEPLPPTNPLWTMPNVIVTSHIAGNPTEYPRRILEIFFENARRYLAGEDLINVVNLARGY</sequence>
<dbReference type="EMBL" id="CP104970">
    <property type="protein sequence ID" value="UXN57647.1"/>
    <property type="molecule type" value="Genomic_DNA"/>
</dbReference>
<gene>
    <name evidence="1" type="ORF">N8E88_02200</name>
</gene>
<evidence type="ECO:0000313" key="2">
    <source>
        <dbReference type="Proteomes" id="UP001061991"/>
    </source>
</evidence>